<dbReference type="Proteomes" id="UP001328107">
    <property type="component" value="Unassembled WGS sequence"/>
</dbReference>
<keyword evidence="2" id="KW-1185">Reference proteome</keyword>
<comment type="caution">
    <text evidence="1">The sequence shown here is derived from an EMBL/GenBank/DDBJ whole genome shotgun (WGS) entry which is preliminary data.</text>
</comment>
<evidence type="ECO:0000313" key="2">
    <source>
        <dbReference type="Proteomes" id="UP001328107"/>
    </source>
</evidence>
<accession>A0AAN4ZK19</accession>
<reference evidence="2" key="1">
    <citation type="submission" date="2022-10" db="EMBL/GenBank/DDBJ databases">
        <title>Genome assembly of Pristionchus species.</title>
        <authorList>
            <person name="Yoshida K."/>
            <person name="Sommer R.J."/>
        </authorList>
    </citation>
    <scope>NUCLEOTIDE SEQUENCE [LARGE SCALE GENOMIC DNA]</scope>
    <source>
        <strain evidence="2">RS5460</strain>
    </source>
</reference>
<protein>
    <submittedName>
        <fullName evidence="1">Uncharacterized protein</fullName>
    </submittedName>
</protein>
<gene>
    <name evidence="1" type="ORF">PMAYCL1PPCAC_12893</name>
</gene>
<proteinExistence type="predicted"/>
<dbReference type="EMBL" id="BTRK01000003">
    <property type="protein sequence ID" value="GMR42698.1"/>
    <property type="molecule type" value="Genomic_DNA"/>
</dbReference>
<feature type="non-terminal residue" evidence="1">
    <location>
        <position position="92"/>
    </location>
</feature>
<sequence>LGTRLTINEFIFDTLWFSLSSQFSIVDLSNGHILVIPIHDSFHLIDQRSLKRVVSPICHSQPLLSDSLTQLTRASRSRGRSHWLAPLACPSI</sequence>
<name>A0AAN4ZK19_9BILA</name>
<feature type="non-terminal residue" evidence="1">
    <location>
        <position position="1"/>
    </location>
</feature>
<evidence type="ECO:0000313" key="1">
    <source>
        <dbReference type="EMBL" id="GMR42698.1"/>
    </source>
</evidence>
<dbReference type="AlphaFoldDB" id="A0AAN4ZK19"/>
<organism evidence="1 2">
    <name type="scientific">Pristionchus mayeri</name>
    <dbReference type="NCBI Taxonomy" id="1317129"/>
    <lineage>
        <taxon>Eukaryota</taxon>
        <taxon>Metazoa</taxon>
        <taxon>Ecdysozoa</taxon>
        <taxon>Nematoda</taxon>
        <taxon>Chromadorea</taxon>
        <taxon>Rhabditida</taxon>
        <taxon>Rhabditina</taxon>
        <taxon>Diplogasteromorpha</taxon>
        <taxon>Diplogasteroidea</taxon>
        <taxon>Neodiplogasteridae</taxon>
        <taxon>Pristionchus</taxon>
    </lineage>
</organism>